<dbReference type="EMBL" id="CACRXK020000111">
    <property type="protein sequence ID" value="CAB3978416.1"/>
    <property type="molecule type" value="Genomic_DNA"/>
</dbReference>
<sequence>MGKIRDIAGWIIVKESNACLNYIKSCKGSRCDKVQDRIKTEREIKSVLDSLKASKEILMETRYPESLEHIETHDRGGKAFVSDEFYEYMVAVGSHAVLLLSDKTLTKFKEDSIKLAWKSLLSNEDLKRKFEKMINHISSKTYVEDGNDNVRQSEESISLDSVEGSLNGTSHSLGYDDSPAVHVSSKVDSSMSNTRPYDDEYWMTNVGQHEMTKDTHKGDSAIMSMYDKFPTMTNIVFIMILSIEFDSISGTLHTPGDRPVIELVKNEDEYNLLNGDSLNDDEIMGEFNENESVSGKSC</sequence>
<dbReference type="AlphaFoldDB" id="A0A7D9D7T8"/>
<name>A0A7D9D7T8_PARCT</name>
<reference evidence="1" key="1">
    <citation type="submission" date="2020-04" db="EMBL/GenBank/DDBJ databases">
        <authorList>
            <person name="Alioto T."/>
            <person name="Alioto T."/>
            <person name="Gomez Garrido J."/>
        </authorList>
    </citation>
    <scope>NUCLEOTIDE SEQUENCE</scope>
    <source>
        <strain evidence="1">A484AB</strain>
    </source>
</reference>
<evidence type="ECO:0000313" key="1">
    <source>
        <dbReference type="EMBL" id="CAB3978416.1"/>
    </source>
</evidence>
<comment type="caution">
    <text evidence="1">The sequence shown here is derived from an EMBL/GenBank/DDBJ whole genome shotgun (WGS) entry which is preliminary data.</text>
</comment>
<accession>A0A7D9D7T8</accession>
<protein>
    <submittedName>
        <fullName evidence="1">Uncharacterized protein</fullName>
    </submittedName>
</protein>
<gene>
    <name evidence="1" type="ORF">PACLA_8A026541</name>
</gene>
<organism evidence="1 2">
    <name type="scientific">Paramuricea clavata</name>
    <name type="common">Red gorgonian</name>
    <name type="synonym">Violescent sea-whip</name>
    <dbReference type="NCBI Taxonomy" id="317549"/>
    <lineage>
        <taxon>Eukaryota</taxon>
        <taxon>Metazoa</taxon>
        <taxon>Cnidaria</taxon>
        <taxon>Anthozoa</taxon>
        <taxon>Octocorallia</taxon>
        <taxon>Malacalcyonacea</taxon>
        <taxon>Plexauridae</taxon>
        <taxon>Paramuricea</taxon>
    </lineage>
</organism>
<evidence type="ECO:0000313" key="2">
    <source>
        <dbReference type="Proteomes" id="UP001152795"/>
    </source>
</evidence>
<dbReference type="Proteomes" id="UP001152795">
    <property type="component" value="Unassembled WGS sequence"/>
</dbReference>
<keyword evidence="2" id="KW-1185">Reference proteome</keyword>
<proteinExistence type="predicted"/>